<dbReference type="PANTHER" id="PTHR44943:SF4">
    <property type="entry name" value="TPR REPEAT-CONTAINING PROTEIN MJ0798"/>
    <property type="match status" value="1"/>
</dbReference>
<dbReference type="Proteomes" id="UP000266389">
    <property type="component" value="Unassembled WGS sequence"/>
</dbReference>
<dbReference type="Gene3D" id="1.25.40.10">
    <property type="entry name" value="Tetratricopeptide repeat domain"/>
    <property type="match status" value="2"/>
</dbReference>
<proteinExistence type="predicted"/>
<dbReference type="InterPro" id="IPR019734">
    <property type="entry name" value="TPR_rpt"/>
</dbReference>
<organism evidence="5 6">
    <name type="scientific">Candidatus Thermochlorobacter aerophilus</name>
    <dbReference type="NCBI Taxonomy" id="1868324"/>
    <lineage>
        <taxon>Bacteria</taxon>
        <taxon>Pseudomonadati</taxon>
        <taxon>Chlorobiota</taxon>
        <taxon>Chlorobiia</taxon>
        <taxon>Chlorobiales</taxon>
        <taxon>Candidatus Thermochlorobacteriaceae</taxon>
        <taxon>Candidatus Thermochlorobacter</taxon>
    </lineage>
</organism>
<name>A0A395M480_9BACT</name>
<evidence type="ECO:0000256" key="1">
    <source>
        <dbReference type="ARBA" id="ARBA00022737"/>
    </source>
</evidence>
<dbReference type="InterPro" id="IPR011990">
    <property type="entry name" value="TPR-like_helical_dom_sf"/>
</dbReference>
<dbReference type="AlphaFoldDB" id="A0A395M480"/>
<evidence type="ECO:0008006" key="7">
    <source>
        <dbReference type="Google" id="ProtNLM"/>
    </source>
</evidence>
<accession>A0A395M480</accession>
<evidence type="ECO:0000256" key="4">
    <source>
        <dbReference type="SAM" id="Coils"/>
    </source>
</evidence>
<feature type="coiled-coil region" evidence="4">
    <location>
        <begin position="74"/>
        <end position="126"/>
    </location>
</feature>
<keyword evidence="4" id="KW-0175">Coiled coil</keyword>
<sequence>MALPFASRSYAPAPTLWHGIVRNLLPFMLSTMCQENSTTLQRTKNYTDMIKSHTVLLLGLILAQAVWIGCGSPRERSNEKMKAALLEYREYQEKQAMLATATPEQAKKIEAELDILQNRVLKMMQEAVKEDPTNIDAINNYGLFLQATGYPNEAIPVFLQGLSLLPKPPFQGEKSVRDSLQNLYVGFHNYIANCYMMLPGKADSALYYAELIKDEFPSLYAKIARQAGIQLQAQKKFDEAIKYFEASVDAYLPALLRNRNDENIEGNEKSAYNLEQAYRARAKAQGKNKPSKEDYAKIIAGYEKAIASMEKAGLGARNLSNYMRYADVAAEAGELKKADEAYRKAVELNTNPRNVAPRTNYGLFLKDNRRTREAIEVLKKVVEDNPDYALGYYNLAAAMIDAGRKAEAIPLLKKYVELGLKDPNEKKNAEIIKKEFKL</sequence>
<dbReference type="PROSITE" id="PS50005">
    <property type="entry name" value="TPR"/>
    <property type="match status" value="1"/>
</dbReference>
<dbReference type="EMBL" id="PHFL01000010">
    <property type="protein sequence ID" value="RFM25058.1"/>
    <property type="molecule type" value="Genomic_DNA"/>
</dbReference>
<keyword evidence="2 3" id="KW-0802">TPR repeat</keyword>
<evidence type="ECO:0000256" key="3">
    <source>
        <dbReference type="PROSITE-ProRule" id="PRU00339"/>
    </source>
</evidence>
<evidence type="ECO:0000256" key="2">
    <source>
        <dbReference type="ARBA" id="ARBA00022803"/>
    </source>
</evidence>
<feature type="repeat" description="TPR" evidence="3">
    <location>
        <begin position="319"/>
        <end position="352"/>
    </location>
</feature>
<evidence type="ECO:0000313" key="5">
    <source>
        <dbReference type="EMBL" id="RFM25058.1"/>
    </source>
</evidence>
<dbReference type="Pfam" id="PF13181">
    <property type="entry name" value="TPR_8"/>
    <property type="match status" value="1"/>
</dbReference>
<dbReference type="InterPro" id="IPR051685">
    <property type="entry name" value="Ycf3/AcsC/BcsC/TPR_MFPF"/>
</dbReference>
<dbReference type="SUPFAM" id="SSF48452">
    <property type="entry name" value="TPR-like"/>
    <property type="match status" value="1"/>
</dbReference>
<reference evidence="5 6" key="1">
    <citation type="journal article" date="2011" name="ISME J.">
        <title>Community ecology of hot spring cyanobacterial mats: predominant populations and their functional potential.</title>
        <authorList>
            <person name="Klatt C.G."/>
            <person name="Wood J.M."/>
            <person name="Rusch D.B."/>
            <person name="Bateson M.M."/>
            <person name="Hamamura N."/>
            <person name="Heidelberg J.F."/>
            <person name="Grossman A.R."/>
            <person name="Bhaya D."/>
            <person name="Cohan F.M."/>
            <person name="Kuhl M."/>
            <person name="Bryant D.A."/>
            <person name="Ward D.M."/>
        </authorList>
    </citation>
    <scope>NUCLEOTIDE SEQUENCE [LARGE SCALE GENOMIC DNA]</scope>
    <source>
        <strain evidence="5">OS</strain>
    </source>
</reference>
<protein>
    <recommendedName>
        <fullName evidence="7">Tetratricopeptide repeat protein</fullName>
    </recommendedName>
</protein>
<comment type="caution">
    <text evidence="5">The sequence shown here is derived from an EMBL/GenBank/DDBJ whole genome shotgun (WGS) entry which is preliminary data.</text>
</comment>
<dbReference type="Pfam" id="PF14559">
    <property type="entry name" value="TPR_19"/>
    <property type="match status" value="1"/>
</dbReference>
<dbReference type="PANTHER" id="PTHR44943">
    <property type="entry name" value="CELLULOSE SYNTHASE OPERON PROTEIN C"/>
    <property type="match status" value="1"/>
</dbReference>
<evidence type="ECO:0000313" key="6">
    <source>
        <dbReference type="Proteomes" id="UP000266389"/>
    </source>
</evidence>
<keyword evidence="1" id="KW-0677">Repeat</keyword>
<gene>
    <name evidence="5" type="ORF">D0433_02435</name>
</gene>